<protein>
    <submittedName>
        <fullName evidence="1">Uncharacterized protein</fullName>
    </submittedName>
</protein>
<evidence type="ECO:0000313" key="2">
    <source>
        <dbReference type="Proteomes" id="UP001432322"/>
    </source>
</evidence>
<comment type="caution">
    <text evidence="1">The sequence shown here is derived from an EMBL/GenBank/DDBJ whole genome shotgun (WGS) entry which is preliminary data.</text>
</comment>
<dbReference type="Proteomes" id="UP001432322">
    <property type="component" value="Unassembled WGS sequence"/>
</dbReference>
<feature type="non-terminal residue" evidence="1">
    <location>
        <position position="1"/>
    </location>
</feature>
<organism evidence="1 2">
    <name type="scientific">Pristionchus fissidentatus</name>
    <dbReference type="NCBI Taxonomy" id="1538716"/>
    <lineage>
        <taxon>Eukaryota</taxon>
        <taxon>Metazoa</taxon>
        <taxon>Ecdysozoa</taxon>
        <taxon>Nematoda</taxon>
        <taxon>Chromadorea</taxon>
        <taxon>Rhabditida</taxon>
        <taxon>Rhabditina</taxon>
        <taxon>Diplogasteromorpha</taxon>
        <taxon>Diplogasteroidea</taxon>
        <taxon>Neodiplogasteridae</taxon>
        <taxon>Pristionchus</taxon>
    </lineage>
</organism>
<evidence type="ECO:0000313" key="1">
    <source>
        <dbReference type="EMBL" id="GMT34754.1"/>
    </source>
</evidence>
<proteinExistence type="predicted"/>
<sequence>CRDNKWLINNKFYLTGTVECKNCPVHANEGNWFVHKDGEDLELEIAECTRKMKCEISTNYNNTCPCTAPRCCGRLEKNDGLRCPVEHTLRVIQLSGVLLSMDK</sequence>
<gene>
    <name evidence="1" type="ORF">PFISCL1PPCAC_26051</name>
</gene>
<accession>A0AAV5WVN3</accession>
<dbReference type="AlphaFoldDB" id="A0AAV5WVN3"/>
<feature type="non-terminal residue" evidence="1">
    <location>
        <position position="103"/>
    </location>
</feature>
<keyword evidence="2" id="KW-1185">Reference proteome</keyword>
<reference evidence="1" key="1">
    <citation type="submission" date="2023-10" db="EMBL/GenBank/DDBJ databases">
        <title>Genome assembly of Pristionchus species.</title>
        <authorList>
            <person name="Yoshida K."/>
            <person name="Sommer R.J."/>
        </authorList>
    </citation>
    <scope>NUCLEOTIDE SEQUENCE</scope>
    <source>
        <strain evidence="1">RS5133</strain>
    </source>
</reference>
<name>A0AAV5WVN3_9BILA</name>
<dbReference type="EMBL" id="BTSY01000006">
    <property type="protein sequence ID" value="GMT34754.1"/>
    <property type="molecule type" value="Genomic_DNA"/>
</dbReference>